<organism evidence="1 2">
    <name type="scientific">Agathobacter rectalis</name>
    <dbReference type="NCBI Taxonomy" id="39491"/>
    <lineage>
        <taxon>Bacteria</taxon>
        <taxon>Bacillati</taxon>
        <taxon>Bacillota</taxon>
        <taxon>Clostridia</taxon>
        <taxon>Lachnospirales</taxon>
        <taxon>Lachnospiraceae</taxon>
        <taxon>Agathobacter</taxon>
    </lineage>
</organism>
<sequence length="561" mass="65302">MKKTEDSSANKKIESISKDTPDKLQKYNEELFIVVTSHNKKTIIEQFCKALFECNLSEFGTELQNDLYEYEAELELLLNRFPTPFTIVQEFYHIDKSFRDSYYMYFSNQHFQVKRYSRRLSFFQSELGWNDFFGETAKKLESLFMGSCVINPLTTGAIGRTLIYPKYILKTTPVYMRLSEFVLHIYGKKLTVRAFPYRMQDEETMRCGEVTLLNLLEYYSNSYNDYRAVAPSDILNTEQKHNHERVLPARGITYPILTKVLSEFGFSPRLYNLTSIDSFSLSQVTQTDELKRWLHYYIESGIPVALNLMPVGTSGPGHSIVCIGHGQAKRTLFRSAMKKRWISWENRDTCHPIINSADFYEDYTIVDDNQPVYQIKNFAQLSSFPDMRVENIAVPLYKRMFMDAPDAAAIIRSILHHPQYGIDVWAENFLKPKEDVIIRLFMASSHGLKKYRIDTLSHPYAKEAYAIVPMPRFVWVCELYRVNDYCEGLENDNLNAFGEIVIDATSSPSRGHNYRSLILMHYPHVIGVRFPDQPESIFDDMVNLDNDALFPGYKKNLEKIT</sequence>
<proteinExistence type="predicted"/>
<dbReference type="EMBL" id="QSOB01000005">
    <property type="protein sequence ID" value="RGI69415.1"/>
    <property type="molecule type" value="Genomic_DNA"/>
</dbReference>
<dbReference type="Proteomes" id="UP000260642">
    <property type="component" value="Unassembled WGS sequence"/>
</dbReference>
<evidence type="ECO:0000313" key="1">
    <source>
        <dbReference type="EMBL" id="RGI69415.1"/>
    </source>
</evidence>
<dbReference type="AlphaFoldDB" id="A0A3E4EEX0"/>
<comment type="caution">
    <text evidence="1">The sequence shown here is derived from an EMBL/GenBank/DDBJ whole genome shotgun (WGS) entry which is preliminary data.</text>
</comment>
<evidence type="ECO:0000313" key="2">
    <source>
        <dbReference type="Proteomes" id="UP000260642"/>
    </source>
</evidence>
<gene>
    <name evidence="1" type="ORF">DXD95_05230</name>
</gene>
<reference evidence="1 2" key="1">
    <citation type="submission" date="2018-08" db="EMBL/GenBank/DDBJ databases">
        <title>A genome reference for cultivated species of the human gut microbiota.</title>
        <authorList>
            <person name="Zou Y."/>
            <person name="Xue W."/>
            <person name="Luo G."/>
        </authorList>
    </citation>
    <scope>NUCLEOTIDE SEQUENCE [LARGE SCALE GENOMIC DNA]</scope>
    <source>
        <strain evidence="1 2">TM10-3</strain>
    </source>
</reference>
<accession>A0A3E4EEX0</accession>
<dbReference type="RefSeq" id="WP_117482143.1">
    <property type="nucleotide sequence ID" value="NZ_QSOB01000005.1"/>
</dbReference>
<protein>
    <submittedName>
        <fullName evidence="1">Uncharacterized protein</fullName>
    </submittedName>
</protein>
<name>A0A3E4EEX0_9FIRM</name>